<evidence type="ECO:0000313" key="2">
    <source>
        <dbReference type="Proteomes" id="UP000078468"/>
    </source>
</evidence>
<evidence type="ECO:0000313" key="1">
    <source>
        <dbReference type="EMBL" id="ANJ12070.1"/>
    </source>
</evidence>
<dbReference type="RefSeq" id="WP_064732398.1">
    <property type="nucleotide sequence ID" value="NZ_JBEZGZ010000065.1"/>
</dbReference>
<protein>
    <submittedName>
        <fullName evidence="1">Uncharacterized protein</fullName>
    </submittedName>
</protein>
<proteinExistence type="predicted"/>
<keyword evidence="1" id="KW-0614">Plasmid</keyword>
<gene>
    <name evidence="1" type="ORF">Spa2297_33890</name>
</gene>
<name>A0A191VAY1_9ACTN</name>
<dbReference type="KEGG" id="spav:Spa2297_33890"/>
<sequence length="335" mass="36828">MSATIPRSRAAARYGPCLRGLTWLMWRQNRAVFLIGLVAAAAVAVYAAVQHQHVTEAIAAQHLEACRGGTARTTQCTRDLLAFGREYQYPLRRPLQLMPVLPFLFGVFLGAPQLAQELESGTYRTVATQSVTRLRWFAAKLGVPLAVTVIVSGVVATAMTWWWHPIAEVMGPLFPRYDWYPFYGVGPVVVGLSVLFFLTGATLGLLLRRTVAAMGAALVAGAGLFALLERVRPHLWPVNTSVAQNTAEPRVPDNAWLLGDGPLTIDGRRASEAVDCLPQDSYARCLRSHGLTGRWAEYHPVTHFWSLQWAATAVCLAFGLALVALSVWRMRRHAT</sequence>
<geneLocation type="plasmid" evidence="2">
    <name>pspa1</name>
</geneLocation>
<accession>A0A191VAY1</accession>
<dbReference type="Proteomes" id="UP000078468">
    <property type="component" value="Plasmid pspa1"/>
</dbReference>
<dbReference type="AlphaFoldDB" id="A0A191VAY1"/>
<dbReference type="EMBL" id="CP015867">
    <property type="protein sequence ID" value="ANJ12070.1"/>
    <property type="molecule type" value="Genomic_DNA"/>
</dbReference>
<reference evidence="1 2" key="1">
    <citation type="submission" date="2016-05" db="EMBL/GenBank/DDBJ databases">
        <title>Non-Contiguous Finished Genome Sequence of Streptomyces parvulus 2297 Integrated Site-Specifically with Actinophage R4.</title>
        <authorList>
            <person name="Nishizawa T."/>
            <person name="Miura T."/>
            <person name="Harada C."/>
            <person name="Guo Y."/>
            <person name="Narisawa K."/>
            <person name="Ohta H."/>
            <person name="Takahashi H."/>
            <person name="Shirai M."/>
        </authorList>
    </citation>
    <scope>NUCLEOTIDE SEQUENCE [LARGE SCALE GENOMIC DNA]</scope>
    <source>
        <strain evidence="1 2">2297</strain>
        <plasmid evidence="2">pspa1</plasmid>
    </source>
</reference>
<organism evidence="1 2">
    <name type="scientific">Streptomyces parvulus</name>
    <dbReference type="NCBI Taxonomy" id="146923"/>
    <lineage>
        <taxon>Bacteria</taxon>
        <taxon>Bacillati</taxon>
        <taxon>Actinomycetota</taxon>
        <taxon>Actinomycetes</taxon>
        <taxon>Kitasatosporales</taxon>
        <taxon>Streptomycetaceae</taxon>
        <taxon>Streptomyces</taxon>
    </lineage>
</organism>